<dbReference type="EMBL" id="CP000394">
    <property type="protein sequence ID" value="ABI62418.1"/>
    <property type="molecule type" value="Genomic_DNA"/>
</dbReference>
<sequence>MRALDEVNYIPLLSLRPAEMQALEELPERDKDLLLPFFQLGPWTTAHHLSSALTRMEESYGDRPCFVTLAEPDQNGGDRPVHQQLAALRNPENGYDAWCKFIENQSNFIPAVQLHTPTQLNTQVSRLHSLGRGLIVSVEQAGFAGLTALAQIIGTLTDAGSGVVFLLDFGKIRDANAVEGRALDLSQQVLQVAPQSFISISASSFPDSFGTCTGQEIYERVAFNNAASKAGTRLIYSDRGSARAERQLGGGGPPIPRIDYPLRGEWKFFRSEDGEDRIAAYIEQAQDVIRSSDWDADLRIWGTQMIERTALGDHSAIVSPKRSTAARINIHLHRQLFYGNPDAMYDTDDEWSD</sequence>
<protein>
    <recommendedName>
        <fullName evidence="3">Protein beta</fullName>
    </recommendedName>
</protein>
<evidence type="ECO:0008006" key="3">
    <source>
        <dbReference type="Google" id="ProtNLM"/>
    </source>
</evidence>
<organism evidence="1 2">
    <name type="scientific">Granulibacter bethesdensis (strain ATCC BAA-1260 / CGDNIH1)</name>
    <dbReference type="NCBI Taxonomy" id="391165"/>
    <lineage>
        <taxon>Bacteria</taxon>
        <taxon>Pseudomonadati</taxon>
        <taxon>Pseudomonadota</taxon>
        <taxon>Alphaproteobacteria</taxon>
        <taxon>Acetobacterales</taxon>
        <taxon>Acetobacteraceae</taxon>
        <taxon>Granulibacter</taxon>
    </lineage>
</organism>
<evidence type="ECO:0000313" key="1">
    <source>
        <dbReference type="EMBL" id="ABI62418.1"/>
    </source>
</evidence>
<name>Q0BRY4_GRABC</name>
<dbReference type="OrthoDB" id="7475055at2"/>
<reference evidence="1 2" key="1">
    <citation type="journal article" date="2007" name="J. Bacteriol.">
        <title>Genome sequence analysis of the emerging human pathogenic acetic acid bacterium Granulibacter bethesdensis.</title>
        <authorList>
            <person name="Greenberg D.E."/>
            <person name="Porcella S.F."/>
            <person name="Zelazny A.M."/>
            <person name="Virtaneva K."/>
            <person name="Sturdevant D.E."/>
            <person name="Kupko J.J.III."/>
            <person name="Barbian K.D."/>
            <person name="Babar A."/>
            <person name="Dorward D.W."/>
            <person name="Holland S.M."/>
        </authorList>
    </citation>
    <scope>NUCLEOTIDE SEQUENCE [LARGE SCALE GENOMIC DNA]</scope>
    <source>
        <strain evidence="2">ATCC BAA-1260 / CGDNIH1</strain>
    </source>
</reference>
<dbReference type="HOGENOM" id="CLU_064052_0_0_5"/>
<proteinExistence type="predicted"/>
<dbReference type="AlphaFoldDB" id="Q0BRY4"/>
<dbReference type="InterPro" id="IPR025683">
    <property type="entry name" value="Protein_beta"/>
</dbReference>
<evidence type="ECO:0000313" key="2">
    <source>
        <dbReference type="Proteomes" id="UP000001963"/>
    </source>
</evidence>
<dbReference type="KEGG" id="gbe:GbCGDNIH1_1520"/>
<keyword evidence="2" id="KW-1185">Reference proteome</keyword>
<accession>Q0BRY4</accession>
<dbReference type="eggNOG" id="ENOG502Z8BM">
    <property type="taxonomic scope" value="Bacteria"/>
</dbReference>
<dbReference type="Pfam" id="PF14350">
    <property type="entry name" value="Beta_protein"/>
    <property type="match status" value="1"/>
</dbReference>
<gene>
    <name evidence="1" type="ordered locus">GbCGDNIH1_1520</name>
</gene>
<dbReference type="Proteomes" id="UP000001963">
    <property type="component" value="Chromosome"/>
</dbReference>
<dbReference type="RefSeq" id="WP_011632222.1">
    <property type="nucleotide sequence ID" value="NC_008343.2"/>
</dbReference>